<dbReference type="CDD" id="cd16027">
    <property type="entry name" value="SGSH"/>
    <property type="match status" value="1"/>
</dbReference>
<reference evidence="6" key="1">
    <citation type="submission" date="2023-06" db="EMBL/GenBank/DDBJ databases">
        <title>Genomic of Parafulvivirga corallium.</title>
        <authorList>
            <person name="Wang G."/>
        </authorList>
    </citation>
    <scope>NUCLEOTIDE SEQUENCE</scope>
    <source>
        <strain evidence="6">BMA10</strain>
    </source>
</reference>
<evidence type="ECO:0000313" key="6">
    <source>
        <dbReference type="EMBL" id="MDN5203641.1"/>
    </source>
</evidence>
<keyword evidence="3" id="KW-0378">Hydrolase</keyword>
<dbReference type="RefSeq" id="WP_346753664.1">
    <property type="nucleotide sequence ID" value="NZ_JAUJEA010000008.1"/>
</dbReference>
<dbReference type="Pfam" id="PF00884">
    <property type="entry name" value="Sulfatase"/>
    <property type="match status" value="1"/>
</dbReference>
<dbReference type="Pfam" id="PF13646">
    <property type="entry name" value="HEAT_2"/>
    <property type="match status" value="1"/>
</dbReference>
<dbReference type="Gene3D" id="3.40.720.10">
    <property type="entry name" value="Alkaline Phosphatase, subunit A"/>
    <property type="match status" value="1"/>
</dbReference>
<dbReference type="InterPro" id="IPR050738">
    <property type="entry name" value="Sulfatase"/>
</dbReference>
<evidence type="ECO:0000256" key="4">
    <source>
        <dbReference type="ARBA" id="ARBA00022837"/>
    </source>
</evidence>
<dbReference type="PROSITE" id="PS00523">
    <property type="entry name" value="SULFATASE_1"/>
    <property type="match status" value="1"/>
</dbReference>
<organism evidence="6 7">
    <name type="scientific">Splendidivirga corallicola</name>
    <dbReference type="NCBI Taxonomy" id="3051826"/>
    <lineage>
        <taxon>Bacteria</taxon>
        <taxon>Pseudomonadati</taxon>
        <taxon>Bacteroidota</taxon>
        <taxon>Cytophagia</taxon>
        <taxon>Cytophagales</taxon>
        <taxon>Splendidivirgaceae</taxon>
        <taxon>Splendidivirga</taxon>
    </lineage>
</organism>
<dbReference type="SUPFAM" id="SSF48371">
    <property type="entry name" value="ARM repeat"/>
    <property type="match status" value="1"/>
</dbReference>
<comment type="caution">
    <text evidence="6">The sequence shown here is derived from an EMBL/GenBank/DDBJ whole genome shotgun (WGS) entry which is preliminary data.</text>
</comment>
<dbReference type="PROSITE" id="PS51257">
    <property type="entry name" value="PROKAR_LIPOPROTEIN"/>
    <property type="match status" value="1"/>
</dbReference>
<dbReference type="PANTHER" id="PTHR42693:SF53">
    <property type="entry name" value="ENDO-4-O-SULFATASE"/>
    <property type="match status" value="1"/>
</dbReference>
<comment type="similarity">
    <text evidence="1">Belongs to the sulfatase family.</text>
</comment>
<keyword evidence="4" id="KW-0106">Calcium</keyword>
<dbReference type="InterPro" id="IPR011989">
    <property type="entry name" value="ARM-like"/>
</dbReference>
<dbReference type="InterPro" id="IPR017850">
    <property type="entry name" value="Alkaline_phosphatase_core_sf"/>
</dbReference>
<gene>
    <name evidence="6" type="ORF">QQ008_19790</name>
</gene>
<protein>
    <submittedName>
        <fullName evidence="6">Sulfatase-like hydrolase/transferase</fullName>
    </submittedName>
</protein>
<dbReference type="InterPro" id="IPR000917">
    <property type="entry name" value="Sulfatase_N"/>
</dbReference>
<dbReference type="Proteomes" id="UP001172082">
    <property type="component" value="Unassembled WGS sequence"/>
</dbReference>
<evidence type="ECO:0000313" key="7">
    <source>
        <dbReference type="Proteomes" id="UP001172082"/>
    </source>
</evidence>
<feature type="domain" description="Sulfatase N-terminal" evidence="5">
    <location>
        <begin position="34"/>
        <end position="304"/>
    </location>
</feature>
<dbReference type="InterPro" id="IPR016024">
    <property type="entry name" value="ARM-type_fold"/>
</dbReference>
<sequence>MEIKKHLGISLVILCMAGVIGISSCEKKYPKELPNILWIVSEDNSPFLGCYGDTLATTPNLDKLASGGNLYTHAYANTPVCAPARNTIITGVYANSSGNQHMRSKYQKSEIVNFFPKYLRNLGYYCTNNAKEDYNTIKPDSVWDESSNQAHYQNRKGDQPFFHIFNIGISHESSIHKSVLGSELKHDPDQMVLPPYHPDTEEMRHDWAQYYDKISTMDERVGSILKELEENGLAENTIVFYYSDHGGVLGRSKRYVYESGTRVPFIIRVPEKYKHLRPGKNGEAINRMISFVDLAPTMLSLTGIPIPDYMQGNAFLGPQKSEDPEYAFMFRGRMDERYDMSRAVRDHKFRYIHNYMPYRIYGQALEYLWRAPSMKSWEKAYHDGKCDTIQSIFWNTKPVEELYDTENDPWEVTNLAEKPEYKEVLLRMRKANLEWIKEIKDVGFIPESEYEKNMEEMSMFDHARANKNNIEENIEAAEYATYATKETIPQLVQFLSNDNSATRYWGATGLLILGDEAKSAIPALKEALHDTSPGVVTVASEALYNLGEYDDALSGLKRALQSENTFARTHALNAIDCLELDDRSMIEAVVQMIKDHEKMNRSQYDLRAAKFLLEKWNVDPANYGLAFSW</sequence>
<keyword evidence="7" id="KW-1185">Reference proteome</keyword>
<dbReference type="EMBL" id="JAUJEA010000008">
    <property type="protein sequence ID" value="MDN5203641.1"/>
    <property type="molecule type" value="Genomic_DNA"/>
</dbReference>
<evidence type="ECO:0000256" key="3">
    <source>
        <dbReference type="ARBA" id="ARBA00022801"/>
    </source>
</evidence>
<name>A0ABT8KSB2_9BACT</name>
<evidence type="ECO:0000256" key="2">
    <source>
        <dbReference type="ARBA" id="ARBA00022723"/>
    </source>
</evidence>
<dbReference type="PANTHER" id="PTHR42693">
    <property type="entry name" value="ARYLSULFATASE FAMILY MEMBER"/>
    <property type="match status" value="1"/>
</dbReference>
<accession>A0ABT8KSB2</accession>
<evidence type="ECO:0000256" key="1">
    <source>
        <dbReference type="ARBA" id="ARBA00008779"/>
    </source>
</evidence>
<keyword evidence="2" id="KW-0479">Metal-binding</keyword>
<proteinExistence type="inferred from homology"/>
<dbReference type="Gene3D" id="1.25.10.10">
    <property type="entry name" value="Leucine-rich Repeat Variant"/>
    <property type="match status" value="1"/>
</dbReference>
<evidence type="ECO:0000259" key="5">
    <source>
        <dbReference type="Pfam" id="PF00884"/>
    </source>
</evidence>
<dbReference type="InterPro" id="IPR024607">
    <property type="entry name" value="Sulfatase_CS"/>
</dbReference>
<dbReference type="SUPFAM" id="SSF53649">
    <property type="entry name" value="Alkaline phosphatase-like"/>
    <property type="match status" value="1"/>
</dbReference>